<name>A0A516KGL7_9BACI</name>
<dbReference type="PANTHER" id="PTHR42852">
    <property type="entry name" value="THIOL:DISULFIDE INTERCHANGE PROTEIN DSBE"/>
    <property type="match status" value="1"/>
</dbReference>
<evidence type="ECO:0000256" key="2">
    <source>
        <dbReference type="ARBA" id="ARBA00022748"/>
    </source>
</evidence>
<dbReference type="PROSITE" id="PS51352">
    <property type="entry name" value="THIOREDOXIN_2"/>
    <property type="match status" value="1"/>
</dbReference>
<evidence type="ECO:0000313" key="7">
    <source>
        <dbReference type="EMBL" id="QDP40506.1"/>
    </source>
</evidence>
<protein>
    <submittedName>
        <fullName evidence="7">Thiol-disulfide oxidoreductase ResA</fullName>
    </submittedName>
</protein>
<dbReference type="CDD" id="cd02966">
    <property type="entry name" value="TlpA_like_family"/>
    <property type="match status" value="1"/>
</dbReference>
<proteinExistence type="predicted"/>
<comment type="subcellular location">
    <subcellularLocation>
        <location evidence="1">Cell envelope</location>
    </subcellularLocation>
</comment>
<evidence type="ECO:0000256" key="3">
    <source>
        <dbReference type="ARBA" id="ARBA00022968"/>
    </source>
</evidence>
<evidence type="ECO:0000313" key="8">
    <source>
        <dbReference type="Proteomes" id="UP000315215"/>
    </source>
</evidence>
<dbReference type="RefSeq" id="WP_143894144.1">
    <property type="nucleotide sequence ID" value="NZ_CP041666.1"/>
</dbReference>
<dbReference type="Gene3D" id="3.40.30.10">
    <property type="entry name" value="Glutaredoxin"/>
    <property type="match status" value="1"/>
</dbReference>
<dbReference type="AlphaFoldDB" id="A0A516KGL7"/>
<dbReference type="GO" id="GO:0017004">
    <property type="term" value="P:cytochrome complex assembly"/>
    <property type="evidence" value="ECO:0007669"/>
    <property type="project" value="UniProtKB-KW"/>
</dbReference>
<keyword evidence="2" id="KW-0201">Cytochrome c-type biogenesis</keyword>
<dbReference type="GO" id="GO:0016491">
    <property type="term" value="F:oxidoreductase activity"/>
    <property type="evidence" value="ECO:0007669"/>
    <property type="project" value="InterPro"/>
</dbReference>
<keyword evidence="8" id="KW-1185">Reference proteome</keyword>
<dbReference type="Pfam" id="PF00578">
    <property type="entry name" value="AhpC-TSA"/>
    <property type="match status" value="1"/>
</dbReference>
<dbReference type="InterPro" id="IPR000866">
    <property type="entry name" value="AhpC/TSA"/>
</dbReference>
<dbReference type="SUPFAM" id="SSF52833">
    <property type="entry name" value="Thioredoxin-like"/>
    <property type="match status" value="1"/>
</dbReference>
<evidence type="ECO:0000256" key="4">
    <source>
        <dbReference type="ARBA" id="ARBA00023157"/>
    </source>
</evidence>
<dbReference type="InterPro" id="IPR017937">
    <property type="entry name" value="Thioredoxin_CS"/>
</dbReference>
<gene>
    <name evidence="7" type="primary">resA</name>
    <name evidence="7" type="ORF">FN924_10090</name>
</gene>
<sequence length="188" mass="21170">MTKLEEANKVKKNKKQSRLIFRTTVLLVLFAALVFALVSNFVSGNSVVDVGDKAPNFQLKQLNGEADSLQLNDLKGKGIMLNFWATYCEPCEDEMPYMQELYPEYKEKGVEIVAVSLDANELVINKFIDHYDLTFPVLHDKGQVMDLYGIDPLPTTFFINSEGEVVEKVSGALTLSKLEGYLQQIQPK</sequence>
<keyword evidence="5" id="KW-0676">Redox-active center</keyword>
<accession>A0A516KGL7</accession>
<dbReference type="GO" id="GO:0030313">
    <property type="term" value="C:cell envelope"/>
    <property type="evidence" value="ECO:0007669"/>
    <property type="project" value="UniProtKB-SubCell"/>
</dbReference>
<dbReference type="InterPro" id="IPR036249">
    <property type="entry name" value="Thioredoxin-like_sf"/>
</dbReference>
<keyword evidence="3" id="KW-0812">Transmembrane</keyword>
<evidence type="ECO:0000256" key="1">
    <source>
        <dbReference type="ARBA" id="ARBA00004196"/>
    </source>
</evidence>
<dbReference type="Proteomes" id="UP000315215">
    <property type="component" value="Chromosome"/>
</dbReference>
<reference evidence="7 8" key="1">
    <citation type="submission" date="2019-07" db="EMBL/GenBank/DDBJ databases">
        <authorList>
            <person name="Li J."/>
        </authorList>
    </citation>
    <scope>NUCLEOTIDE SEQUENCE [LARGE SCALE GENOMIC DNA]</scope>
    <source>
        <strain evidence="7 8">TKL69</strain>
    </source>
</reference>
<keyword evidence="3" id="KW-0735">Signal-anchor</keyword>
<feature type="domain" description="Thioredoxin" evidence="6">
    <location>
        <begin position="48"/>
        <end position="187"/>
    </location>
</feature>
<keyword evidence="4" id="KW-1015">Disulfide bond</keyword>
<dbReference type="PANTHER" id="PTHR42852:SF6">
    <property type="entry name" value="THIOL:DISULFIDE INTERCHANGE PROTEIN DSBE"/>
    <property type="match status" value="1"/>
</dbReference>
<evidence type="ECO:0000259" key="6">
    <source>
        <dbReference type="PROSITE" id="PS51352"/>
    </source>
</evidence>
<dbReference type="GO" id="GO:0016209">
    <property type="term" value="F:antioxidant activity"/>
    <property type="evidence" value="ECO:0007669"/>
    <property type="project" value="InterPro"/>
</dbReference>
<dbReference type="PROSITE" id="PS00194">
    <property type="entry name" value="THIOREDOXIN_1"/>
    <property type="match status" value="1"/>
</dbReference>
<dbReference type="InterPro" id="IPR050553">
    <property type="entry name" value="Thioredoxin_ResA/DsbE_sf"/>
</dbReference>
<dbReference type="KEGG" id="aqt:FN924_10090"/>
<dbReference type="NCBIfam" id="NF002854">
    <property type="entry name" value="PRK03147.1"/>
    <property type="match status" value="1"/>
</dbReference>
<dbReference type="InterPro" id="IPR013766">
    <property type="entry name" value="Thioredoxin_domain"/>
</dbReference>
<dbReference type="EMBL" id="CP041666">
    <property type="protein sequence ID" value="QDP40506.1"/>
    <property type="molecule type" value="Genomic_DNA"/>
</dbReference>
<evidence type="ECO:0000256" key="5">
    <source>
        <dbReference type="ARBA" id="ARBA00023284"/>
    </source>
</evidence>
<dbReference type="OrthoDB" id="25753at2"/>
<organism evidence="7 8">
    <name type="scientific">Radiobacillus deserti</name>
    <dbReference type="NCBI Taxonomy" id="2594883"/>
    <lineage>
        <taxon>Bacteria</taxon>
        <taxon>Bacillati</taxon>
        <taxon>Bacillota</taxon>
        <taxon>Bacilli</taxon>
        <taxon>Bacillales</taxon>
        <taxon>Bacillaceae</taxon>
        <taxon>Radiobacillus</taxon>
    </lineage>
</organism>